<dbReference type="RefSeq" id="WP_146014144.1">
    <property type="nucleotide sequence ID" value="NZ_PNYA01000044.1"/>
</dbReference>
<proteinExistence type="predicted"/>
<dbReference type="Proteomes" id="UP000235616">
    <property type="component" value="Unassembled WGS sequence"/>
</dbReference>
<dbReference type="OrthoDB" id="8912432at2"/>
<comment type="caution">
    <text evidence="1">The sequence shown here is derived from an EMBL/GenBank/DDBJ whole genome shotgun (WGS) entry which is preliminary data.</text>
</comment>
<accession>A0A2N7VBF0</accession>
<reference evidence="1 2" key="1">
    <citation type="submission" date="2018-01" db="EMBL/GenBank/DDBJ databases">
        <title>Whole genome analyses suggest that Burkholderia sensu lato contains two further novel genera in the rhizoxinica-symbiotica group Mycetohabitans gen. nov., and Trinickia gen. nov.: implications for the evolution of diazotrophy and nodulation in the Burkholderiaceae.</title>
        <authorList>
            <person name="Estrada-de los Santos P."/>
            <person name="Palmer M."/>
            <person name="Chavez-Ramirez B."/>
            <person name="Beukes C."/>
            <person name="Steenkamp E.T."/>
            <person name="Hirsch A.M."/>
            <person name="Manyaka P."/>
            <person name="Maluk M."/>
            <person name="Lafos M."/>
            <person name="Crook M."/>
            <person name="Gross E."/>
            <person name="Simon M.F."/>
            <person name="Bueno dos Reis Junior F."/>
            <person name="Poole P.S."/>
            <person name="Venter S.N."/>
            <person name="James E.K."/>
        </authorList>
    </citation>
    <scope>NUCLEOTIDE SEQUENCE [LARGE SCALE GENOMIC DNA]</scope>
    <source>
        <strain evidence="1 2">GIMN1.004</strain>
    </source>
</reference>
<keyword evidence="2" id="KW-1185">Reference proteome</keyword>
<protein>
    <submittedName>
        <fullName evidence="1">Uncharacterized protein</fullName>
    </submittedName>
</protein>
<evidence type="ECO:0000313" key="2">
    <source>
        <dbReference type="Proteomes" id="UP000235616"/>
    </source>
</evidence>
<evidence type="ECO:0000313" key="1">
    <source>
        <dbReference type="EMBL" id="PMS14503.1"/>
    </source>
</evidence>
<dbReference type="EMBL" id="PNYA01000044">
    <property type="protein sequence ID" value="PMS14503.1"/>
    <property type="molecule type" value="Genomic_DNA"/>
</dbReference>
<organism evidence="1 2">
    <name type="scientific">Trinickia dabaoshanensis</name>
    <dbReference type="NCBI Taxonomy" id="564714"/>
    <lineage>
        <taxon>Bacteria</taxon>
        <taxon>Pseudomonadati</taxon>
        <taxon>Pseudomonadota</taxon>
        <taxon>Betaproteobacteria</taxon>
        <taxon>Burkholderiales</taxon>
        <taxon>Burkholderiaceae</taxon>
        <taxon>Trinickia</taxon>
    </lineage>
</organism>
<gene>
    <name evidence="1" type="ORF">C0Z18_31180</name>
</gene>
<dbReference type="AlphaFoldDB" id="A0A2N7VBF0"/>
<name>A0A2N7VBF0_9BURK</name>
<sequence length="163" mass="18536">MVAGAMLLGGCAVGTDTPRHAFDFDAQDDSPGVEVLNYQYGTSRLPGVRPSADALEHNDVPQQTDVYGAMRRGDFLYVKWRVQATGKLYEDRVDLRSRLPRNLDDYRIHFAIDGSQLYVYLISPEKVTGLCPDDPGLAYKRTPRQKRIFIMYCSRKIKQIYPD</sequence>